<dbReference type="PANTHER" id="PTHR35580">
    <property type="entry name" value="CELL SURFACE GLYCOPROTEIN (S-LAYER PROTEIN)-LIKE PROTEIN"/>
    <property type="match status" value="1"/>
</dbReference>
<dbReference type="InterPro" id="IPR052918">
    <property type="entry name" value="Motility_Chemotaxis_Reg"/>
</dbReference>
<feature type="signal peptide" evidence="1">
    <location>
        <begin position="1"/>
        <end position="29"/>
    </location>
</feature>
<evidence type="ECO:0000313" key="2">
    <source>
        <dbReference type="EMBL" id="PIZ92977.1"/>
    </source>
</evidence>
<name>A0A2M7V3K8_9BACT</name>
<keyword evidence="1" id="KW-0732">Signal</keyword>
<dbReference type="PANTHER" id="PTHR35580:SF1">
    <property type="entry name" value="PHYTASE-LIKE DOMAIN-CONTAINING PROTEIN"/>
    <property type="match status" value="1"/>
</dbReference>
<comment type="caution">
    <text evidence="2">The sequence shown here is derived from an EMBL/GenBank/DDBJ whole genome shotgun (WGS) entry which is preliminary data.</text>
</comment>
<evidence type="ECO:0000313" key="3">
    <source>
        <dbReference type="Proteomes" id="UP000228750"/>
    </source>
</evidence>
<gene>
    <name evidence="2" type="ORF">COX82_03545</name>
</gene>
<accession>A0A2M7V3K8</accession>
<dbReference type="InterPro" id="IPR010620">
    <property type="entry name" value="SBBP_repeat"/>
</dbReference>
<reference evidence="3" key="1">
    <citation type="submission" date="2017-09" db="EMBL/GenBank/DDBJ databases">
        <title>Depth-based differentiation of microbial function through sediment-hosted aquifers and enrichment of novel symbionts in the deep terrestrial subsurface.</title>
        <authorList>
            <person name="Probst A.J."/>
            <person name="Ladd B."/>
            <person name="Jarett J.K."/>
            <person name="Geller-Mcgrath D.E."/>
            <person name="Sieber C.M.K."/>
            <person name="Emerson J.B."/>
            <person name="Anantharaman K."/>
            <person name="Thomas B.C."/>
            <person name="Malmstrom R."/>
            <person name="Stieglmeier M."/>
            <person name="Klingl A."/>
            <person name="Woyke T."/>
            <person name="Ryan C.M."/>
            <person name="Banfield J.F."/>
        </authorList>
    </citation>
    <scope>NUCLEOTIDE SEQUENCE [LARGE SCALE GENOMIC DNA]</scope>
</reference>
<dbReference type="Proteomes" id="UP000228750">
    <property type="component" value="Unassembled WGS sequence"/>
</dbReference>
<protein>
    <recommendedName>
        <fullName evidence="4">Bulb-type lectin domain-containing protein</fullName>
    </recommendedName>
</protein>
<dbReference type="Pfam" id="PF06739">
    <property type="entry name" value="SBBP"/>
    <property type="match status" value="1"/>
</dbReference>
<evidence type="ECO:0000256" key="1">
    <source>
        <dbReference type="SAM" id="SignalP"/>
    </source>
</evidence>
<sequence>MFRKKVFSYVLVVLLIFNFLPSSQNTVYAANINHQTSIRLGGTTAANMISGPTDIGLSVTTDINGNVIMTGIVFGNADLNGNATSTDGGAETASSTYTHGDIFISSFTSSSVFQWSKRLGGTFSTFMAATSDAGYSVVTDSQGNVIVAGQVYGNADLNGDGDSTDGGAETASSTYGSSTDIFISSFTSTGTFKWTKRLGGTAGDGATSVIVDQNDNIIVTGHAGVADLNGDGDSNDGAVEQTAYTAQGDVVISSFTTEGVFQWTKRLGGSNYSGGNSVTTDSNSNVIVTGYVKGDADLNGNATSTDGGAETASSTYQNNDIFLSSFTSTGTYKWSKRLGGAGADFGLSVTTDNSNNVIVTGYVVGAADLNGDGDSNDGGTEATSSYAGTSEPFISSFTTEGVYQWSQRLGAASGAGRSIITDSSDNIIVTGEVSGDADLNGDGSTDSSGAESALGYGGNDIFVTSFSSAGTFKWSQRLGGSDASGWPAEDIGYSVARDANDTIYNRASVW</sequence>
<feature type="chain" id="PRO_5014773201" description="Bulb-type lectin domain-containing protein" evidence="1">
    <location>
        <begin position="30"/>
        <end position="510"/>
    </location>
</feature>
<proteinExistence type="predicted"/>
<dbReference type="AlphaFoldDB" id="A0A2M7V3K8"/>
<dbReference type="EMBL" id="PFPJ01000062">
    <property type="protein sequence ID" value="PIZ92977.1"/>
    <property type="molecule type" value="Genomic_DNA"/>
</dbReference>
<organism evidence="2 3">
    <name type="scientific">Candidatus Magasanikbacteria bacterium CG_4_10_14_0_2_um_filter_41_10</name>
    <dbReference type="NCBI Taxonomy" id="1974638"/>
    <lineage>
        <taxon>Bacteria</taxon>
        <taxon>Candidatus Magasanikiibacteriota</taxon>
    </lineage>
</organism>
<evidence type="ECO:0008006" key="4">
    <source>
        <dbReference type="Google" id="ProtNLM"/>
    </source>
</evidence>